<proteinExistence type="predicted"/>
<dbReference type="AlphaFoldDB" id="A0A8J5SB56"/>
<protein>
    <submittedName>
        <fullName evidence="1">Uncharacterized protein</fullName>
    </submittedName>
</protein>
<sequence>MWRSFSHKANCPKLKIKNENEHKHQKWNKKHYFKGKRGKVAKRVARSFMAALSDIDGTSSKEPRSKEEEPLKKEKKTMDLTTFASWSTATIAATSSTLLRLLKLAAKERKELKLRLHTISTELAILKSKSDDAECESCLIVMNELAQLHFTHAQTVEKFELTEKKLLVVESSLAVINECMNCPLLVESINLRDRHVDELKARLESVECSKDVQPACPTCITLKDQLIFAREQVKKLKCENDYLLSMVEKCTQWKELNVDVYTTFVVDDLNVPILRFLFTVVCAI</sequence>
<accession>A0A8J5SB56</accession>
<evidence type="ECO:0000313" key="2">
    <source>
        <dbReference type="Proteomes" id="UP000729402"/>
    </source>
</evidence>
<comment type="caution">
    <text evidence="1">The sequence shown here is derived from an EMBL/GenBank/DDBJ whole genome shotgun (WGS) entry which is preliminary data.</text>
</comment>
<keyword evidence="2" id="KW-1185">Reference proteome</keyword>
<evidence type="ECO:0000313" key="1">
    <source>
        <dbReference type="EMBL" id="KAG8052479.1"/>
    </source>
</evidence>
<gene>
    <name evidence="1" type="ORF">GUJ93_ZPchr0001g32435</name>
</gene>
<dbReference type="EMBL" id="JAAALK010000288">
    <property type="protein sequence ID" value="KAG8052479.1"/>
    <property type="molecule type" value="Genomic_DNA"/>
</dbReference>
<name>A0A8J5SB56_ZIZPA</name>
<reference evidence="1" key="1">
    <citation type="journal article" date="2021" name="bioRxiv">
        <title>Whole Genome Assembly and Annotation of Northern Wild Rice, Zizania palustris L., Supports a Whole Genome Duplication in the Zizania Genus.</title>
        <authorList>
            <person name="Haas M."/>
            <person name="Kono T."/>
            <person name="Macchietto M."/>
            <person name="Millas R."/>
            <person name="McGilp L."/>
            <person name="Shao M."/>
            <person name="Duquette J."/>
            <person name="Hirsch C.N."/>
            <person name="Kimball J."/>
        </authorList>
    </citation>
    <scope>NUCLEOTIDE SEQUENCE</scope>
    <source>
        <tissue evidence="1">Fresh leaf tissue</tissue>
    </source>
</reference>
<organism evidence="1 2">
    <name type="scientific">Zizania palustris</name>
    <name type="common">Northern wild rice</name>
    <dbReference type="NCBI Taxonomy" id="103762"/>
    <lineage>
        <taxon>Eukaryota</taxon>
        <taxon>Viridiplantae</taxon>
        <taxon>Streptophyta</taxon>
        <taxon>Embryophyta</taxon>
        <taxon>Tracheophyta</taxon>
        <taxon>Spermatophyta</taxon>
        <taxon>Magnoliopsida</taxon>
        <taxon>Liliopsida</taxon>
        <taxon>Poales</taxon>
        <taxon>Poaceae</taxon>
        <taxon>BOP clade</taxon>
        <taxon>Oryzoideae</taxon>
        <taxon>Oryzeae</taxon>
        <taxon>Zizaniinae</taxon>
        <taxon>Zizania</taxon>
    </lineage>
</organism>
<dbReference type="Proteomes" id="UP000729402">
    <property type="component" value="Unassembled WGS sequence"/>
</dbReference>
<dbReference type="OrthoDB" id="721640at2759"/>
<reference evidence="1" key="2">
    <citation type="submission" date="2021-02" db="EMBL/GenBank/DDBJ databases">
        <authorList>
            <person name="Kimball J.A."/>
            <person name="Haas M.W."/>
            <person name="Macchietto M."/>
            <person name="Kono T."/>
            <person name="Duquette J."/>
            <person name="Shao M."/>
        </authorList>
    </citation>
    <scope>NUCLEOTIDE SEQUENCE</scope>
    <source>
        <tissue evidence="1">Fresh leaf tissue</tissue>
    </source>
</reference>